<name>A0ABS0SZP6_9CAUL</name>
<sequence length="82" mass="8597">MTEPSAPRLTAQLEDALRLVAGPDTAPVSLTVDYAGEEKTDLAVRGWIERATRSLVFAQAEARTAGGVLAGAASGVFRRVNV</sequence>
<dbReference type="RefSeq" id="WP_198576640.1">
    <property type="nucleotide sequence ID" value="NZ_JADWOX010000008.1"/>
</dbReference>
<dbReference type="SUPFAM" id="SSF54637">
    <property type="entry name" value="Thioesterase/thiol ester dehydrase-isomerase"/>
    <property type="match status" value="1"/>
</dbReference>
<proteinExistence type="predicted"/>
<protein>
    <submittedName>
        <fullName evidence="1">Uncharacterized protein</fullName>
    </submittedName>
</protein>
<dbReference type="EMBL" id="JADWOX010000008">
    <property type="protein sequence ID" value="MBI1684736.1"/>
    <property type="molecule type" value="Genomic_DNA"/>
</dbReference>
<evidence type="ECO:0000313" key="2">
    <source>
        <dbReference type="Proteomes" id="UP000639859"/>
    </source>
</evidence>
<organism evidence="1 2">
    <name type="scientific">Caulobacter hibisci</name>
    <dbReference type="NCBI Taxonomy" id="2035993"/>
    <lineage>
        <taxon>Bacteria</taxon>
        <taxon>Pseudomonadati</taxon>
        <taxon>Pseudomonadota</taxon>
        <taxon>Alphaproteobacteria</taxon>
        <taxon>Caulobacterales</taxon>
        <taxon>Caulobacteraceae</taxon>
        <taxon>Caulobacter</taxon>
    </lineage>
</organism>
<gene>
    <name evidence="1" type="ORF">I4Q42_13770</name>
</gene>
<comment type="caution">
    <text evidence="1">The sequence shown here is derived from an EMBL/GenBank/DDBJ whole genome shotgun (WGS) entry which is preliminary data.</text>
</comment>
<dbReference type="Gene3D" id="3.10.129.10">
    <property type="entry name" value="Hotdog Thioesterase"/>
    <property type="match status" value="1"/>
</dbReference>
<keyword evidence="2" id="KW-1185">Reference proteome</keyword>
<dbReference type="Proteomes" id="UP000639859">
    <property type="component" value="Unassembled WGS sequence"/>
</dbReference>
<accession>A0ABS0SZP6</accession>
<dbReference type="InterPro" id="IPR029069">
    <property type="entry name" value="HotDog_dom_sf"/>
</dbReference>
<reference evidence="1 2" key="1">
    <citation type="submission" date="2020-11" db="EMBL/GenBank/DDBJ databases">
        <title>genome sequence of strain KACC 18849.</title>
        <authorList>
            <person name="Gao J."/>
            <person name="Zhang X."/>
        </authorList>
    </citation>
    <scope>NUCLEOTIDE SEQUENCE [LARGE SCALE GENOMIC DNA]</scope>
    <source>
        <strain evidence="1 2">KACC 18849</strain>
    </source>
</reference>
<evidence type="ECO:0000313" key="1">
    <source>
        <dbReference type="EMBL" id="MBI1684736.1"/>
    </source>
</evidence>